<dbReference type="EMBL" id="VWPJ01000035">
    <property type="protein sequence ID" value="KAA5603484.1"/>
    <property type="molecule type" value="Genomic_DNA"/>
</dbReference>
<sequence>MPRIEAGALLIEGAATNGAYHSADTWILSSSFGTVTKSDDFGVGAWATLTTNEDRNAQLLGAASGMIVGEIYTFSCYARAKTHDDIFIQGRQKTSYPKATFDLANGMVAEEKKEYKSVIKNMKNDIYRCSITFVADTAKFYILTIGFVAEAGSSVDIYGRQLERGSHPTSLIATGEGAATRAVDELTYTPATDGTVRLVGTDVDGAVYSTAVPRIELLTSGMQWTAPAGLWSNIWAEMT</sequence>
<evidence type="ECO:0000313" key="1">
    <source>
        <dbReference type="EMBL" id="KAA5603484.1"/>
    </source>
</evidence>
<dbReference type="AlphaFoldDB" id="A0A5M6I5J7"/>
<evidence type="ECO:0000313" key="2">
    <source>
        <dbReference type="Proteomes" id="UP000324065"/>
    </source>
</evidence>
<name>A0A5M6I5J7_9PROT</name>
<proteinExistence type="predicted"/>
<dbReference type="Proteomes" id="UP000324065">
    <property type="component" value="Unassembled WGS sequence"/>
</dbReference>
<gene>
    <name evidence="1" type="ORF">F1188_19615</name>
</gene>
<organism evidence="1 2">
    <name type="scientific">Roseospira marina</name>
    <dbReference type="NCBI Taxonomy" id="140057"/>
    <lineage>
        <taxon>Bacteria</taxon>
        <taxon>Pseudomonadati</taxon>
        <taxon>Pseudomonadota</taxon>
        <taxon>Alphaproteobacteria</taxon>
        <taxon>Rhodospirillales</taxon>
        <taxon>Rhodospirillaceae</taxon>
        <taxon>Roseospira</taxon>
    </lineage>
</organism>
<dbReference type="OrthoDB" id="5465402at2"/>
<accession>A0A5M6I5J7</accession>
<reference evidence="1 2" key="1">
    <citation type="submission" date="2019-09" db="EMBL/GenBank/DDBJ databases">
        <title>Genome sequence of Roseospira marina, one of the more divergent members of the non-sulfur purple photosynthetic bacterial family, the Rhodospirillaceae.</title>
        <authorList>
            <person name="Meyer T."/>
            <person name="Kyndt J."/>
        </authorList>
    </citation>
    <scope>NUCLEOTIDE SEQUENCE [LARGE SCALE GENOMIC DNA]</scope>
    <source>
        <strain evidence="1 2">DSM 15113</strain>
    </source>
</reference>
<comment type="caution">
    <text evidence="1">The sequence shown here is derived from an EMBL/GenBank/DDBJ whole genome shotgun (WGS) entry which is preliminary data.</text>
</comment>
<protein>
    <submittedName>
        <fullName evidence="1">Uncharacterized protein</fullName>
    </submittedName>
</protein>
<keyword evidence="2" id="KW-1185">Reference proteome</keyword>